<gene>
    <name evidence="2" type="ORF">AOB60_21665</name>
</gene>
<dbReference type="GO" id="GO:0005737">
    <property type="term" value="C:cytoplasm"/>
    <property type="evidence" value="ECO:0007669"/>
    <property type="project" value="TreeGrafter"/>
</dbReference>
<protein>
    <submittedName>
        <fullName evidence="2">Acetyltransferase</fullName>
    </submittedName>
</protein>
<dbReference type="InterPro" id="IPR051908">
    <property type="entry name" value="Ribosomal_N-acetyltransferase"/>
</dbReference>
<organism evidence="2 3">
    <name type="scientific">Streptomyces noursei</name>
    <name type="common">Streptomyces albulus</name>
    <dbReference type="NCBI Taxonomy" id="1971"/>
    <lineage>
        <taxon>Bacteria</taxon>
        <taxon>Bacillati</taxon>
        <taxon>Actinomycetota</taxon>
        <taxon>Actinomycetes</taxon>
        <taxon>Kitasatosporales</taxon>
        <taxon>Streptomycetaceae</taxon>
        <taxon>Streptomyces</taxon>
    </lineage>
</organism>
<dbReference type="InterPro" id="IPR000182">
    <property type="entry name" value="GNAT_dom"/>
</dbReference>
<dbReference type="RefSeq" id="WP_102924758.1">
    <property type="nucleotide sequence ID" value="NZ_LJSN01000003.1"/>
</dbReference>
<dbReference type="GO" id="GO:0008999">
    <property type="term" value="F:protein-N-terminal-alanine acetyltransferase activity"/>
    <property type="evidence" value="ECO:0007669"/>
    <property type="project" value="TreeGrafter"/>
</dbReference>
<dbReference type="GO" id="GO:1990189">
    <property type="term" value="F:protein N-terminal-serine acetyltransferase activity"/>
    <property type="evidence" value="ECO:0007669"/>
    <property type="project" value="TreeGrafter"/>
</dbReference>
<dbReference type="AlphaFoldDB" id="A0A2N8P7N4"/>
<feature type="domain" description="N-acetyltransferase" evidence="1">
    <location>
        <begin position="30"/>
        <end position="189"/>
    </location>
</feature>
<keyword evidence="2" id="KW-0808">Transferase</keyword>
<dbReference type="Proteomes" id="UP000236047">
    <property type="component" value="Unassembled WGS sequence"/>
</dbReference>
<dbReference type="InterPro" id="IPR016181">
    <property type="entry name" value="Acyl_CoA_acyltransferase"/>
</dbReference>
<dbReference type="PROSITE" id="PS51186">
    <property type="entry name" value="GNAT"/>
    <property type="match status" value="1"/>
</dbReference>
<dbReference type="PANTHER" id="PTHR43441">
    <property type="entry name" value="RIBOSOMAL-PROTEIN-SERINE ACETYLTRANSFERASE"/>
    <property type="match status" value="1"/>
</dbReference>
<dbReference type="PANTHER" id="PTHR43441:SF10">
    <property type="entry name" value="ACETYLTRANSFERASE"/>
    <property type="match status" value="1"/>
</dbReference>
<proteinExistence type="predicted"/>
<dbReference type="SUPFAM" id="SSF55729">
    <property type="entry name" value="Acyl-CoA N-acyltransferases (Nat)"/>
    <property type="match status" value="1"/>
</dbReference>
<evidence type="ECO:0000313" key="3">
    <source>
        <dbReference type="Proteomes" id="UP000236047"/>
    </source>
</evidence>
<dbReference type="Gene3D" id="3.40.630.30">
    <property type="match status" value="1"/>
</dbReference>
<comment type="caution">
    <text evidence="2">The sequence shown here is derived from an EMBL/GenBank/DDBJ whole genome shotgun (WGS) entry which is preliminary data.</text>
</comment>
<accession>A0A2N8P7N4</accession>
<evidence type="ECO:0000313" key="2">
    <source>
        <dbReference type="EMBL" id="PNE37029.1"/>
    </source>
</evidence>
<dbReference type="EMBL" id="LJSN01000003">
    <property type="protein sequence ID" value="PNE37029.1"/>
    <property type="molecule type" value="Genomic_DNA"/>
</dbReference>
<keyword evidence="3" id="KW-1185">Reference proteome</keyword>
<reference evidence="3" key="1">
    <citation type="submission" date="2015-09" db="EMBL/GenBank/DDBJ databases">
        <authorList>
            <person name="Graham D.E."/>
            <person name="Mahan K.M."/>
            <person name="Klingeman D.M."/>
            <person name="Fida T."/>
            <person name="Giannone R.J."/>
            <person name="Hettich R.L."/>
            <person name="Parry R.J."/>
            <person name="Spain J.C."/>
        </authorList>
    </citation>
    <scope>NUCLEOTIDE SEQUENCE [LARGE SCALE GENOMIC DNA]</scope>
    <source>
        <strain evidence="3">JCM 4701</strain>
    </source>
</reference>
<dbReference type="Pfam" id="PF13302">
    <property type="entry name" value="Acetyltransf_3"/>
    <property type="match status" value="1"/>
</dbReference>
<evidence type="ECO:0000259" key="1">
    <source>
        <dbReference type="PROSITE" id="PS51186"/>
    </source>
</evidence>
<sequence>MSLSIEPCIPAGSLSSGARQPTLLTSDGGLLLRPWTGGDAAALHRAFEDATIQYWSLRRMNSRAEAEEWIAAAHRRWQEERGAQWAVVPADGGEILGRVALRSMDLFQGLADCAYWVLPHARGRGVAPRSLIALSDWALQKAGFHRLELSHSDRNEASCKVANKAGFVFEGVRRSALLHTDGWHDMHLHARIQGDARGCGRAG</sequence>
<name>A0A2N8P7N4_STRNR</name>